<dbReference type="SMART" id="SM00827">
    <property type="entry name" value="PKS_AT"/>
    <property type="match status" value="1"/>
</dbReference>
<gene>
    <name evidence="7" type="primary">fabD</name>
    <name evidence="6" type="ORF">M5X16_23000</name>
    <name evidence="7" type="ORF">PC41400_14110</name>
</gene>
<dbReference type="EMBL" id="CP026520">
    <property type="protein sequence ID" value="QAV18750.1"/>
    <property type="molecule type" value="Genomic_DNA"/>
</dbReference>
<dbReference type="GeneID" id="95375946"/>
<dbReference type="InterPro" id="IPR016035">
    <property type="entry name" value="Acyl_Trfase/lysoPLipase"/>
</dbReference>
<dbReference type="PANTHER" id="PTHR42681">
    <property type="entry name" value="MALONYL-COA-ACYL CARRIER PROTEIN TRANSACYLASE, MITOCHONDRIAL"/>
    <property type="match status" value="1"/>
</dbReference>
<dbReference type="Gene3D" id="3.40.366.10">
    <property type="entry name" value="Malonyl-Coenzyme A Acyl Carrier Protein, domain 2"/>
    <property type="match status" value="1"/>
</dbReference>
<dbReference type="InterPro" id="IPR004410">
    <property type="entry name" value="Malonyl_CoA-ACP_transAc_FabD"/>
</dbReference>
<sequence>MVTTAWLFPGQGSQYVGMGAAWYARYDGAKALFEEASDLAGYDMKSLCFEGSAAQLSRTSFTQPALLTVSVLASRVYLHEIGIEPRYSAGHSLGEYSALVSSGVLTFAEALGLVIQRGKFMEEAAEAGLGSMIAVRTSDQLMLEELCRRHSSDGQPAAIAGYNSGSQLVVSGHRNAVASAAEELERLGIEVTRLAVSGPFHSVLMQPAAESLEEALNKVTFKEGRWAVISNTTALPYPDAAAIRRGLVDQMTTPVKWLQTVRFLAEEGVELAVELGPRTVLKNLTRDSSGQIRPYAYDREADAESLADLFPVRQFIEAGFSAAVSAPNANWNEEEYAQGVLEPVRRVREMLSSYTEMNGSVRDAYGLRQDVQESVRQVLRTKKISEKEQDETIRRLFTDSFTKSL</sequence>
<evidence type="ECO:0000313" key="6">
    <source>
        <dbReference type="EMBL" id="MCY9598625.1"/>
    </source>
</evidence>
<dbReference type="InterPro" id="IPR050858">
    <property type="entry name" value="Mal-CoA-ACP_Trans/PKS_FabD"/>
</dbReference>
<organism evidence="7 8">
    <name type="scientific">Paenibacillus chitinolyticus</name>
    <dbReference type="NCBI Taxonomy" id="79263"/>
    <lineage>
        <taxon>Bacteria</taxon>
        <taxon>Bacillati</taxon>
        <taxon>Bacillota</taxon>
        <taxon>Bacilli</taxon>
        <taxon>Bacillales</taxon>
        <taxon>Paenibacillaceae</taxon>
        <taxon>Paenibacillus</taxon>
    </lineage>
</organism>
<evidence type="ECO:0000256" key="1">
    <source>
        <dbReference type="ARBA" id="ARBA00013258"/>
    </source>
</evidence>
<accession>A0A410WWM9</accession>
<dbReference type="InterPro" id="IPR001227">
    <property type="entry name" value="Ac_transferase_dom_sf"/>
</dbReference>
<feature type="domain" description="Malonyl-CoA:ACP transacylase (MAT)" evidence="5">
    <location>
        <begin position="7"/>
        <end position="331"/>
    </location>
</feature>
<evidence type="ECO:0000256" key="4">
    <source>
        <dbReference type="ARBA" id="ARBA00048462"/>
    </source>
</evidence>
<dbReference type="Proteomes" id="UP000288943">
    <property type="component" value="Chromosome"/>
</dbReference>
<dbReference type="EC" id="2.3.1.39" evidence="1"/>
<reference evidence="7 8" key="1">
    <citation type="submission" date="2018-01" db="EMBL/GenBank/DDBJ databases">
        <title>The whole genome sequencing and assembly of Paenibacillus chitinolyticus KCCM 41400 strain.</title>
        <authorList>
            <person name="Kim J.-Y."/>
            <person name="Park M.-K."/>
            <person name="Lee Y.-J."/>
            <person name="Yi H."/>
            <person name="Bahn Y.-S."/>
            <person name="Kim J.F."/>
            <person name="Lee D.-W."/>
        </authorList>
    </citation>
    <scope>NUCLEOTIDE SEQUENCE [LARGE SCALE GENOMIC DNA]</scope>
    <source>
        <strain evidence="7 8">KCCM 41400</strain>
    </source>
</reference>
<dbReference type="NCBIfam" id="TIGR00128">
    <property type="entry name" value="fabD"/>
    <property type="match status" value="1"/>
</dbReference>
<evidence type="ECO:0000256" key="2">
    <source>
        <dbReference type="ARBA" id="ARBA00022679"/>
    </source>
</evidence>
<dbReference type="AlphaFoldDB" id="A0A410WWM9"/>
<dbReference type="Pfam" id="PF00698">
    <property type="entry name" value="Acyl_transf_1"/>
    <property type="match status" value="1"/>
</dbReference>
<dbReference type="GO" id="GO:0004314">
    <property type="term" value="F:[acyl-carrier-protein] S-malonyltransferase activity"/>
    <property type="evidence" value="ECO:0007669"/>
    <property type="project" value="UniProtKB-EC"/>
</dbReference>
<evidence type="ECO:0000259" key="5">
    <source>
        <dbReference type="SMART" id="SM00827"/>
    </source>
</evidence>
<dbReference type="GO" id="GO:0005829">
    <property type="term" value="C:cytosol"/>
    <property type="evidence" value="ECO:0007669"/>
    <property type="project" value="TreeGrafter"/>
</dbReference>
<dbReference type="Proteomes" id="UP001527202">
    <property type="component" value="Unassembled WGS sequence"/>
</dbReference>
<dbReference type="InterPro" id="IPR016036">
    <property type="entry name" value="Malonyl_transacylase_ACP-bd"/>
</dbReference>
<proteinExistence type="predicted"/>
<dbReference type="KEGG" id="pchi:PC41400_14110"/>
<evidence type="ECO:0000256" key="3">
    <source>
        <dbReference type="ARBA" id="ARBA00023315"/>
    </source>
</evidence>
<name>A0A410WWM9_9BACL</name>
<keyword evidence="3 6" id="KW-0012">Acyltransferase</keyword>
<reference evidence="6 9" key="2">
    <citation type="submission" date="2022-05" db="EMBL/GenBank/DDBJ databases">
        <title>Genome Sequencing of Bee-Associated Microbes.</title>
        <authorList>
            <person name="Dunlap C."/>
        </authorList>
    </citation>
    <scope>NUCLEOTIDE SEQUENCE [LARGE SCALE GENOMIC DNA]</scope>
    <source>
        <strain evidence="6 9">NRRL B-23120</strain>
    </source>
</reference>
<dbReference type="Gene3D" id="3.30.70.250">
    <property type="entry name" value="Malonyl-CoA ACP transacylase, ACP-binding"/>
    <property type="match status" value="1"/>
</dbReference>
<dbReference type="InterPro" id="IPR014043">
    <property type="entry name" value="Acyl_transferase_dom"/>
</dbReference>
<dbReference type="RefSeq" id="WP_042227814.1">
    <property type="nucleotide sequence ID" value="NZ_CP026520.1"/>
</dbReference>
<evidence type="ECO:0000313" key="9">
    <source>
        <dbReference type="Proteomes" id="UP001527202"/>
    </source>
</evidence>
<evidence type="ECO:0000313" key="8">
    <source>
        <dbReference type="Proteomes" id="UP000288943"/>
    </source>
</evidence>
<keyword evidence="9" id="KW-1185">Reference proteome</keyword>
<dbReference type="GO" id="GO:0006633">
    <property type="term" value="P:fatty acid biosynthetic process"/>
    <property type="evidence" value="ECO:0007669"/>
    <property type="project" value="TreeGrafter"/>
</dbReference>
<dbReference type="SUPFAM" id="SSF52151">
    <property type="entry name" value="FabD/lysophospholipase-like"/>
    <property type="match status" value="1"/>
</dbReference>
<protein>
    <recommendedName>
        <fullName evidence="1">[acyl-carrier-protein] S-malonyltransferase</fullName>
        <ecNumber evidence="1">2.3.1.39</ecNumber>
    </recommendedName>
</protein>
<dbReference type="PANTHER" id="PTHR42681:SF1">
    <property type="entry name" value="MALONYL-COA-ACYL CARRIER PROTEIN TRANSACYLASE, MITOCHONDRIAL"/>
    <property type="match status" value="1"/>
</dbReference>
<evidence type="ECO:0000313" key="7">
    <source>
        <dbReference type="EMBL" id="QAV18750.1"/>
    </source>
</evidence>
<dbReference type="EMBL" id="JAMDMJ010000033">
    <property type="protein sequence ID" value="MCY9598625.1"/>
    <property type="molecule type" value="Genomic_DNA"/>
</dbReference>
<dbReference type="OrthoDB" id="9805460at2"/>
<keyword evidence="2 7" id="KW-0808">Transferase</keyword>
<comment type="catalytic activity">
    <reaction evidence="4">
        <text>holo-[ACP] + malonyl-CoA = malonyl-[ACP] + CoA</text>
        <dbReference type="Rhea" id="RHEA:41792"/>
        <dbReference type="Rhea" id="RHEA-COMP:9623"/>
        <dbReference type="Rhea" id="RHEA-COMP:9685"/>
        <dbReference type="ChEBI" id="CHEBI:57287"/>
        <dbReference type="ChEBI" id="CHEBI:57384"/>
        <dbReference type="ChEBI" id="CHEBI:64479"/>
        <dbReference type="ChEBI" id="CHEBI:78449"/>
        <dbReference type="EC" id="2.3.1.39"/>
    </reaction>
</comment>
<dbReference type="SUPFAM" id="SSF55048">
    <property type="entry name" value="Probable ACP-binding domain of malonyl-CoA ACP transacylase"/>
    <property type="match status" value="1"/>
</dbReference>